<organism evidence="1 2">
    <name type="scientific">Segatella oulorum</name>
    <dbReference type="NCBI Taxonomy" id="28136"/>
    <lineage>
        <taxon>Bacteria</taxon>
        <taxon>Pseudomonadati</taxon>
        <taxon>Bacteroidota</taxon>
        <taxon>Bacteroidia</taxon>
        <taxon>Bacteroidales</taxon>
        <taxon>Prevotellaceae</taxon>
        <taxon>Segatella</taxon>
    </lineage>
</organism>
<dbReference type="STRING" id="28136.SAMN02745202_00218"/>
<dbReference type="Proteomes" id="UP000190065">
    <property type="component" value="Unassembled WGS sequence"/>
</dbReference>
<protein>
    <submittedName>
        <fullName evidence="1">Uncharacterized protein</fullName>
    </submittedName>
</protein>
<gene>
    <name evidence="1" type="ORF">SAMN02745202_00218</name>
</gene>
<accession>A0A1T4KY17</accession>
<sequence>MRKGKHSMQDSQTMAHFLCGIGRPHVGALSFLKENMFAPPGGFAIPKRKRISPRGIFQFPNGNALVLGGICNSQTETG</sequence>
<name>A0A1T4KY17_9BACT</name>
<evidence type="ECO:0000313" key="2">
    <source>
        <dbReference type="Proteomes" id="UP000190065"/>
    </source>
</evidence>
<dbReference type="AlphaFoldDB" id="A0A1T4KY17"/>
<reference evidence="1 2" key="1">
    <citation type="submission" date="2017-02" db="EMBL/GenBank/DDBJ databases">
        <authorList>
            <person name="Peterson S.W."/>
        </authorList>
    </citation>
    <scope>NUCLEOTIDE SEQUENCE [LARGE SCALE GENOMIC DNA]</scope>
    <source>
        <strain evidence="1 2">ATCC 43324</strain>
    </source>
</reference>
<proteinExistence type="predicted"/>
<evidence type="ECO:0000313" key="1">
    <source>
        <dbReference type="EMBL" id="SJZ47253.1"/>
    </source>
</evidence>
<dbReference type="EMBL" id="FUXK01000002">
    <property type="protein sequence ID" value="SJZ47253.1"/>
    <property type="molecule type" value="Genomic_DNA"/>
</dbReference>